<evidence type="ECO:0000256" key="5">
    <source>
        <dbReference type="SAM" id="Phobius"/>
    </source>
</evidence>
<feature type="transmembrane region" description="Helical" evidence="5">
    <location>
        <begin position="105"/>
        <end position="122"/>
    </location>
</feature>
<dbReference type="InterPro" id="IPR036259">
    <property type="entry name" value="MFS_trans_sf"/>
</dbReference>
<dbReference type="AlphaFoldDB" id="A0A2A9PB27"/>
<evidence type="ECO:0000256" key="1">
    <source>
        <dbReference type="ARBA" id="ARBA00004141"/>
    </source>
</evidence>
<evidence type="ECO:0000256" key="4">
    <source>
        <dbReference type="ARBA" id="ARBA00023136"/>
    </source>
</evidence>
<keyword evidence="3 5" id="KW-1133">Transmembrane helix</keyword>
<reference evidence="6 7" key="2">
    <citation type="journal article" date="2017" name="Sci. Rep.">
        <title>Ant-infecting Ophiocordyceps genomes reveal a high diversity of potential behavioral manipulation genes and a possible major role for enterotoxins.</title>
        <authorList>
            <person name="de Bekker C."/>
            <person name="Ohm R.A."/>
            <person name="Evans H.C."/>
            <person name="Brachmann A."/>
            <person name="Hughes D.P."/>
        </authorList>
    </citation>
    <scope>NUCLEOTIDE SEQUENCE [LARGE SCALE GENOMIC DNA]</scope>
    <source>
        <strain evidence="6 7">SC16a</strain>
    </source>
</reference>
<comment type="caution">
    <text evidence="6">The sequence shown here is derived from an EMBL/GenBank/DDBJ whole genome shotgun (WGS) entry which is preliminary data.</text>
</comment>
<dbReference type="Gene3D" id="1.20.1250.20">
    <property type="entry name" value="MFS general substrate transporter like domains"/>
    <property type="match status" value="1"/>
</dbReference>
<evidence type="ECO:0000256" key="3">
    <source>
        <dbReference type="ARBA" id="ARBA00022989"/>
    </source>
</evidence>
<keyword evidence="2 5" id="KW-0812">Transmembrane</keyword>
<evidence type="ECO:0000256" key="2">
    <source>
        <dbReference type="ARBA" id="ARBA00022692"/>
    </source>
</evidence>
<sequence length="208" mass="22938">MTKYQADHFSSGGIVLPPPGTVELISQDTSQQFDPEPAAVALMPVPSDDPNDPLNWSRFRKCYHFGLLMAMTMVIFSVLSTQPVFWTQMLEELDITQEDLDNAQAFQLIGLAVGCVFFIPVAKKYGRRPIYIVSTALVTGAAWWSAFMRTSNEIILTNVIMGLAGATNETAVQMSVGIPLTASLEQSYGIPQGDHPYAARCMFHRLIC</sequence>
<dbReference type="OrthoDB" id="2585655at2759"/>
<dbReference type="GO" id="GO:0022857">
    <property type="term" value="F:transmembrane transporter activity"/>
    <property type="evidence" value="ECO:0007669"/>
    <property type="project" value="TreeGrafter"/>
</dbReference>
<feature type="transmembrane region" description="Helical" evidence="5">
    <location>
        <begin position="129"/>
        <end position="147"/>
    </location>
</feature>
<protein>
    <recommendedName>
        <fullName evidence="8">Major facilitator superfamily (MFS) profile domain-containing protein</fullName>
    </recommendedName>
</protein>
<feature type="transmembrane region" description="Helical" evidence="5">
    <location>
        <begin position="65"/>
        <end position="85"/>
    </location>
</feature>
<dbReference type="GO" id="GO:0005886">
    <property type="term" value="C:plasma membrane"/>
    <property type="evidence" value="ECO:0007669"/>
    <property type="project" value="TreeGrafter"/>
</dbReference>
<comment type="subcellular location">
    <subcellularLocation>
        <location evidence="1">Membrane</location>
        <topology evidence="1">Multi-pass membrane protein</topology>
    </subcellularLocation>
</comment>
<dbReference type="SUPFAM" id="SSF103473">
    <property type="entry name" value="MFS general substrate transporter"/>
    <property type="match status" value="1"/>
</dbReference>
<dbReference type="PANTHER" id="PTHR23502">
    <property type="entry name" value="MAJOR FACILITATOR SUPERFAMILY"/>
    <property type="match status" value="1"/>
</dbReference>
<gene>
    <name evidence="6" type="ORF">XA68_14148</name>
</gene>
<organism evidence="6 7">
    <name type="scientific">Ophiocordyceps unilateralis</name>
    <name type="common">Zombie-ant fungus</name>
    <name type="synonym">Torrubia unilateralis</name>
    <dbReference type="NCBI Taxonomy" id="268505"/>
    <lineage>
        <taxon>Eukaryota</taxon>
        <taxon>Fungi</taxon>
        <taxon>Dikarya</taxon>
        <taxon>Ascomycota</taxon>
        <taxon>Pezizomycotina</taxon>
        <taxon>Sordariomycetes</taxon>
        <taxon>Hypocreomycetidae</taxon>
        <taxon>Hypocreales</taxon>
        <taxon>Ophiocordycipitaceae</taxon>
        <taxon>Ophiocordyceps</taxon>
    </lineage>
</organism>
<dbReference type="STRING" id="268505.A0A2A9PB27"/>
<accession>A0A2A9PB27</accession>
<dbReference type="PANTHER" id="PTHR23502:SF50">
    <property type="entry name" value="TRANSPORTER, PUTATIVE (AFU_ORTHOLOGUE AFUA_5G00430)-RELATED"/>
    <property type="match status" value="1"/>
</dbReference>
<name>A0A2A9PB27_OPHUN</name>
<proteinExistence type="predicted"/>
<evidence type="ECO:0000313" key="7">
    <source>
        <dbReference type="Proteomes" id="UP000037136"/>
    </source>
</evidence>
<keyword evidence="4 5" id="KW-0472">Membrane</keyword>
<evidence type="ECO:0000313" key="6">
    <source>
        <dbReference type="EMBL" id="PFH58103.1"/>
    </source>
</evidence>
<keyword evidence="7" id="KW-1185">Reference proteome</keyword>
<dbReference type="EMBL" id="LAZP02000328">
    <property type="protein sequence ID" value="PFH58103.1"/>
    <property type="molecule type" value="Genomic_DNA"/>
</dbReference>
<reference evidence="6 7" key="1">
    <citation type="journal article" date="2015" name="BMC Genomics">
        <title>Gene expression during zombie ant biting behavior reflects the complexity underlying fungal parasitic behavioral manipulation.</title>
        <authorList>
            <person name="de Bekker C."/>
            <person name="Ohm R.A."/>
            <person name="Loreto R.G."/>
            <person name="Sebastian A."/>
            <person name="Albert I."/>
            <person name="Merrow M."/>
            <person name="Brachmann A."/>
            <person name="Hughes D.P."/>
        </authorList>
    </citation>
    <scope>NUCLEOTIDE SEQUENCE [LARGE SCALE GENOMIC DNA]</scope>
    <source>
        <strain evidence="6 7">SC16a</strain>
    </source>
</reference>
<dbReference type="Proteomes" id="UP000037136">
    <property type="component" value="Unassembled WGS sequence"/>
</dbReference>
<evidence type="ECO:0008006" key="8">
    <source>
        <dbReference type="Google" id="ProtNLM"/>
    </source>
</evidence>